<keyword evidence="7 14" id="KW-0347">Helicase</keyword>
<gene>
    <name evidence="14" type="primary">suv3</name>
    <name evidence="14" type="ORF">LSUE1_G005455</name>
</gene>
<dbReference type="GO" id="GO:0005524">
    <property type="term" value="F:ATP binding"/>
    <property type="evidence" value="ECO:0007669"/>
    <property type="project" value="UniProtKB-KW"/>
</dbReference>
<dbReference type="PANTHER" id="PTHR12131">
    <property type="entry name" value="ATP-DEPENDENT RNA AND DNA HELICASE"/>
    <property type="match status" value="1"/>
</dbReference>
<comment type="subcellular location">
    <subcellularLocation>
        <location evidence="3">Mitochondrion</location>
    </subcellularLocation>
</comment>
<dbReference type="FunFam" id="3.40.50.300:FF:000957">
    <property type="entry name" value="ATP-dependent RNA helicase SUV3L, mitochondrial"/>
    <property type="match status" value="1"/>
</dbReference>
<accession>A0A8T9C4N2</accession>
<dbReference type="OrthoDB" id="6692397at2759"/>
<evidence type="ECO:0000256" key="6">
    <source>
        <dbReference type="ARBA" id="ARBA00022801"/>
    </source>
</evidence>
<keyword evidence="6" id="KW-0378">Hydrolase</keyword>
<dbReference type="InterPro" id="IPR044774">
    <property type="entry name" value="Suv3_DEXQc"/>
</dbReference>
<dbReference type="PROSITE" id="PS51194">
    <property type="entry name" value="HELICASE_CTER"/>
    <property type="match status" value="1"/>
</dbReference>
<dbReference type="GO" id="GO:0045025">
    <property type="term" value="C:mitochondrial degradosome"/>
    <property type="evidence" value="ECO:0007669"/>
    <property type="project" value="TreeGrafter"/>
</dbReference>
<evidence type="ECO:0000256" key="10">
    <source>
        <dbReference type="ARBA" id="ARBA00023128"/>
    </source>
</evidence>
<dbReference type="Gene3D" id="3.40.50.300">
    <property type="entry name" value="P-loop containing nucleotide triphosphate hydrolases"/>
    <property type="match status" value="2"/>
</dbReference>
<dbReference type="Proteomes" id="UP000469558">
    <property type="component" value="Unassembled WGS sequence"/>
</dbReference>
<dbReference type="FunFam" id="1.20.272.40:FF:000002">
    <property type="entry name" value="ATP-dependent RNA helicase SUV3, mitochondrial"/>
    <property type="match status" value="1"/>
</dbReference>
<comment type="catalytic activity">
    <reaction evidence="11">
        <text>ATP + H2O = ADP + phosphate + H(+)</text>
        <dbReference type="Rhea" id="RHEA:13065"/>
        <dbReference type="ChEBI" id="CHEBI:15377"/>
        <dbReference type="ChEBI" id="CHEBI:15378"/>
        <dbReference type="ChEBI" id="CHEBI:30616"/>
        <dbReference type="ChEBI" id="CHEBI:43474"/>
        <dbReference type="ChEBI" id="CHEBI:456216"/>
        <dbReference type="EC" id="3.6.4.13"/>
    </reaction>
</comment>
<dbReference type="Pfam" id="PF18147">
    <property type="entry name" value="Suv3_C_1"/>
    <property type="match status" value="1"/>
</dbReference>
<reference evidence="14 15" key="1">
    <citation type="submission" date="2018-05" db="EMBL/GenBank/DDBJ databases">
        <title>Genome sequencing and assembly of the regulated plant pathogen Lachnellula willkommii and related sister species for the development of diagnostic species identification markers.</title>
        <authorList>
            <person name="Giroux E."/>
            <person name="Bilodeau G."/>
        </authorList>
    </citation>
    <scope>NUCLEOTIDE SEQUENCE [LARGE SCALE GENOMIC DNA]</scope>
    <source>
        <strain evidence="14 15">CBS 268.59</strain>
    </source>
</reference>
<dbReference type="SUPFAM" id="SSF52540">
    <property type="entry name" value="P-loop containing nucleoside triphosphate hydrolases"/>
    <property type="match status" value="1"/>
</dbReference>
<feature type="compositionally biased region" description="Acidic residues" evidence="12">
    <location>
        <begin position="760"/>
        <end position="775"/>
    </location>
</feature>
<evidence type="ECO:0000256" key="5">
    <source>
        <dbReference type="ARBA" id="ARBA00022741"/>
    </source>
</evidence>
<keyword evidence="8" id="KW-0067">ATP-binding</keyword>
<dbReference type="InterPro" id="IPR027417">
    <property type="entry name" value="P-loop_NTPase"/>
</dbReference>
<dbReference type="Gene3D" id="1.20.58.1080">
    <property type="match status" value="1"/>
</dbReference>
<evidence type="ECO:0000256" key="7">
    <source>
        <dbReference type="ARBA" id="ARBA00022806"/>
    </source>
</evidence>
<dbReference type="GO" id="GO:0016787">
    <property type="term" value="F:hydrolase activity"/>
    <property type="evidence" value="ECO:0007669"/>
    <property type="project" value="UniProtKB-KW"/>
</dbReference>
<dbReference type="InterPro" id="IPR050699">
    <property type="entry name" value="RNA-DNA_Helicase"/>
</dbReference>
<evidence type="ECO:0000256" key="9">
    <source>
        <dbReference type="ARBA" id="ARBA00022946"/>
    </source>
</evidence>
<sequence length="801" mass="89139">MEQDERDRRLPILRTAGYRGGSGSRREDLRNGRFNYQPAARPGEIISTEHRPLLGKESAYDTFGALLQAECTVMGSKLRTGELNRQRIESWGIETRGDLEDELEKFRQRVKQACDRATRRRLVGKAENPLFYHLRQAFITGHTPGLGAQLKIEFMTSIIRARHSTEATSGLQQKIADLRYPIEWYPATRALHRTVHLHVGPTNSGKTYHALQKLEAARTGIYAGPLRLLAHEVYTRFNAKGKKCALITGEERRIPDGLDLVMNSCTVEMVPLNTLVDVAVIDEIQMLGDADRGWAWTQAFLGVMAKEVHLCGELRVIPLIKELCAAMGDKLVIHRYERLGALESESKSLKGDLQKLEKGDAVILFSRFAIHAMKANIEKAKGRRCAVVYGSLPPETRAQQAALFNDPDNDYDYLVASNAVGMGLNLSIKRVIFESTSKHNGLAHVRLSVPEINQIAGRAGRYKSAHDAIKNGTNEAGDSVLPAVRSRPTTGLVTTLDFYDLPIVKDAMKTVVPPLKAAGILPTADVILRFVKLFPAETPLSYILVRLNELCTLTPQFFMCQLKEQLEVADLLHPYKMSILDRVAFLTAPATLREPGFASVLVEFAQSVSQNSGGELLDMKSIPLEVLEKGIHDDAEGVKGYLRKAELLHKALTLYLWLSYRFAGVFRSQALAFHVKGLVEEKIDECLADIRYDIKDMRKKNLYQHKIMQQEELLRKQIESEESTVDDAATEGDDMERLGDDATGHFEVTAESGDDSAGTVDEELADFEMANESEDSPSSNSNIPATVGLDDRKPDATISTV</sequence>
<keyword evidence="10" id="KW-0496">Mitochondrion</keyword>
<feature type="domain" description="Helicase C-terminal" evidence="13">
    <location>
        <begin position="348"/>
        <end position="509"/>
    </location>
</feature>
<evidence type="ECO:0000256" key="4">
    <source>
        <dbReference type="ARBA" id="ARBA00012552"/>
    </source>
</evidence>
<name>A0A8T9C4N2_9HELO</name>
<evidence type="ECO:0000256" key="1">
    <source>
        <dbReference type="ARBA" id="ARBA00001936"/>
    </source>
</evidence>
<feature type="region of interest" description="Disordered" evidence="12">
    <location>
        <begin position="1"/>
        <end position="30"/>
    </location>
</feature>
<feature type="compositionally biased region" description="Acidic residues" evidence="12">
    <location>
        <begin position="720"/>
        <end position="734"/>
    </location>
</feature>
<dbReference type="CDD" id="cd17913">
    <property type="entry name" value="DEXQc_Suv3"/>
    <property type="match status" value="1"/>
</dbReference>
<dbReference type="InterPro" id="IPR055206">
    <property type="entry name" value="DEXQc_SUV3"/>
</dbReference>
<feature type="compositionally biased region" description="Basic and acidic residues" evidence="12">
    <location>
        <begin position="1"/>
        <end position="10"/>
    </location>
</feature>
<comment type="cofactor">
    <cofactor evidence="1">
        <name>Mn(2+)</name>
        <dbReference type="ChEBI" id="CHEBI:29035"/>
    </cofactor>
</comment>
<evidence type="ECO:0000259" key="13">
    <source>
        <dbReference type="PROSITE" id="PS51194"/>
    </source>
</evidence>
<dbReference type="CDD" id="cd18805">
    <property type="entry name" value="SF2_C_suv3"/>
    <property type="match status" value="1"/>
</dbReference>
<dbReference type="EMBL" id="QGMK01000653">
    <property type="protein sequence ID" value="TVY80588.1"/>
    <property type="molecule type" value="Genomic_DNA"/>
</dbReference>
<feature type="compositionally biased region" description="Basic and acidic residues" evidence="12">
    <location>
        <begin position="735"/>
        <end position="744"/>
    </location>
</feature>
<dbReference type="InterPro" id="IPR022192">
    <property type="entry name" value="SUV3_C"/>
</dbReference>
<dbReference type="GO" id="GO:0003724">
    <property type="term" value="F:RNA helicase activity"/>
    <property type="evidence" value="ECO:0007669"/>
    <property type="project" value="UniProtKB-EC"/>
</dbReference>
<dbReference type="InterPro" id="IPR041082">
    <property type="entry name" value="Suv3_C_1"/>
</dbReference>
<dbReference type="EC" id="3.6.4.13" evidence="4"/>
<dbReference type="GO" id="GO:0000965">
    <property type="term" value="P:mitochondrial RNA 3'-end processing"/>
    <property type="evidence" value="ECO:0007669"/>
    <property type="project" value="TreeGrafter"/>
</dbReference>
<evidence type="ECO:0000256" key="2">
    <source>
        <dbReference type="ARBA" id="ARBA00001946"/>
    </source>
</evidence>
<evidence type="ECO:0000256" key="11">
    <source>
        <dbReference type="ARBA" id="ARBA00047984"/>
    </source>
</evidence>
<dbReference type="SMART" id="SM00490">
    <property type="entry name" value="HELICc"/>
    <property type="match status" value="1"/>
</dbReference>
<proteinExistence type="predicted"/>
<comment type="caution">
    <text evidence="14">The sequence shown here is derived from an EMBL/GenBank/DDBJ whole genome shotgun (WGS) entry which is preliminary data.</text>
</comment>
<evidence type="ECO:0000256" key="12">
    <source>
        <dbReference type="SAM" id="MobiDB-lite"/>
    </source>
</evidence>
<comment type="cofactor">
    <cofactor evidence="2">
        <name>Mg(2+)</name>
        <dbReference type="ChEBI" id="CHEBI:18420"/>
    </cofactor>
</comment>
<protein>
    <recommendedName>
        <fullName evidence="4">RNA helicase</fullName>
        <ecNumber evidence="4">3.6.4.13</ecNumber>
    </recommendedName>
</protein>
<keyword evidence="9" id="KW-0809">Transit peptide</keyword>
<evidence type="ECO:0000313" key="14">
    <source>
        <dbReference type="EMBL" id="TVY80588.1"/>
    </source>
</evidence>
<feature type="region of interest" description="Disordered" evidence="12">
    <location>
        <begin position="719"/>
        <end position="801"/>
    </location>
</feature>
<keyword evidence="5" id="KW-0547">Nucleotide-binding</keyword>
<dbReference type="AlphaFoldDB" id="A0A8T9C4N2"/>
<dbReference type="Pfam" id="PF22527">
    <property type="entry name" value="DEXQc_Suv3"/>
    <property type="match status" value="1"/>
</dbReference>
<dbReference type="Pfam" id="PF00271">
    <property type="entry name" value="Helicase_C"/>
    <property type="match status" value="1"/>
</dbReference>
<keyword evidence="15" id="KW-1185">Reference proteome</keyword>
<organism evidence="14 15">
    <name type="scientific">Lachnellula suecica</name>
    <dbReference type="NCBI Taxonomy" id="602035"/>
    <lineage>
        <taxon>Eukaryota</taxon>
        <taxon>Fungi</taxon>
        <taxon>Dikarya</taxon>
        <taxon>Ascomycota</taxon>
        <taxon>Pezizomycotina</taxon>
        <taxon>Leotiomycetes</taxon>
        <taxon>Helotiales</taxon>
        <taxon>Lachnaceae</taxon>
        <taxon>Lachnellula</taxon>
    </lineage>
</organism>
<dbReference type="Pfam" id="PF12513">
    <property type="entry name" value="SUV3_C"/>
    <property type="match status" value="1"/>
</dbReference>
<dbReference type="PANTHER" id="PTHR12131:SF1">
    <property type="entry name" value="ATP-DEPENDENT RNA HELICASE SUPV3L1, MITOCHONDRIAL-RELATED"/>
    <property type="match status" value="1"/>
</dbReference>
<dbReference type="Gene3D" id="1.20.272.40">
    <property type="match status" value="1"/>
</dbReference>
<dbReference type="FunFam" id="3.40.50.300:FF:000269">
    <property type="entry name" value="ATP-dependent RNA helicase SUPV3L1, mitochondrial"/>
    <property type="match status" value="1"/>
</dbReference>
<dbReference type="InterPro" id="IPR001650">
    <property type="entry name" value="Helicase_C-like"/>
</dbReference>
<evidence type="ECO:0000256" key="3">
    <source>
        <dbReference type="ARBA" id="ARBA00004173"/>
    </source>
</evidence>
<evidence type="ECO:0000313" key="15">
    <source>
        <dbReference type="Proteomes" id="UP000469558"/>
    </source>
</evidence>
<evidence type="ECO:0000256" key="8">
    <source>
        <dbReference type="ARBA" id="ARBA00022840"/>
    </source>
</evidence>